<comment type="caution">
    <text evidence="1">The sequence shown here is derived from an EMBL/GenBank/DDBJ whole genome shotgun (WGS) entry which is preliminary data.</text>
</comment>
<name>A0A9E2F527_PSYF1</name>
<accession>A0A9E2F527</accession>
<reference evidence="1 2" key="1">
    <citation type="journal article" date="2021" name="bioRxiv">
        <title>Unique metabolic strategies in Hadean analogues reveal hints for primordial physiology.</title>
        <authorList>
            <person name="Nobu M.K."/>
            <person name="Nakai R."/>
            <person name="Tamazawa S."/>
            <person name="Mori H."/>
            <person name="Toyoda A."/>
            <person name="Ijiri A."/>
            <person name="Suzuki S."/>
            <person name="Kurokawa K."/>
            <person name="Kamagata Y."/>
            <person name="Tamaki H."/>
        </authorList>
    </citation>
    <scope>NUCLEOTIDE SEQUENCE [LARGE SCALE GENOMIC DNA]</scope>
    <source>
        <strain evidence="1">BS525</strain>
    </source>
</reference>
<organism evidence="1 2">
    <name type="scientific">Psychracetigena formicireducens</name>
    <dbReference type="NCBI Taxonomy" id="2986056"/>
    <lineage>
        <taxon>Bacteria</taxon>
        <taxon>Bacillati</taxon>
        <taxon>Candidatus Lithacetigenota</taxon>
        <taxon>Candidatus Psychracetigena</taxon>
    </lineage>
</organism>
<dbReference type="InterPro" id="IPR055979">
    <property type="entry name" value="DUF7557"/>
</dbReference>
<evidence type="ECO:0000313" key="1">
    <source>
        <dbReference type="EMBL" id="MBT9145751.1"/>
    </source>
</evidence>
<dbReference type="AlphaFoldDB" id="A0A9E2F527"/>
<gene>
    <name evidence="1" type="ORF">DDT42_01628</name>
</gene>
<dbReference type="Pfam" id="PF24434">
    <property type="entry name" value="DUF7557"/>
    <property type="match status" value="1"/>
</dbReference>
<protein>
    <submittedName>
        <fullName evidence="1">Uncharacterized protein</fullName>
    </submittedName>
</protein>
<dbReference type="Proteomes" id="UP000811545">
    <property type="component" value="Unassembled WGS sequence"/>
</dbReference>
<evidence type="ECO:0000313" key="2">
    <source>
        <dbReference type="Proteomes" id="UP000811545"/>
    </source>
</evidence>
<proteinExistence type="predicted"/>
<dbReference type="EMBL" id="QLTW01000161">
    <property type="protein sequence ID" value="MBT9145751.1"/>
    <property type="molecule type" value="Genomic_DNA"/>
</dbReference>
<sequence>MTKHYNKTTTLKLEKETKERMEKLREHKRETYDDIIRKILFVLNMVRESPEKAKAILEFIDEKRRRMFETEKKIDEEKKGGRK</sequence>